<evidence type="ECO:0000256" key="1">
    <source>
        <dbReference type="ARBA" id="ARBA00008889"/>
    </source>
</evidence>
<dbReference type="GO" id="GO:0070180">
    <property type="term" value="F:large ribosomal subunit rRNA binding"/>
    <property type="evidence" value="ECO:0007669"/>
    <property type="project" value="TreeGrafter"/>
</dbReference>
<dbReference type="InterPro" id="IPR050323">
    <property type="entry name" value="Ribosomal_protein_uL10"/>
</dbReference>
<organism evidence="5 6">
    <name type="scientific">Crotalaria pallida</name>
    <name type="common">Smooth rattlebox</name>
    <name type="synonym">Crotalaria striata</name>
    <dbReference type="NCBI Taxonomy" id="3830"/>
    <lineage>
        <taxon>Eukaryota</taxon>
        <taxon>Viridiplantae</taxon>
        <taxon>Streptophyta</taxon>
        <taxon>Embryophyta</taxon>
        <taxon>Tracheophyta</taxon>
        <taxon>Spermatophyta</taxon>
        <taxon>Magnoliopsida</taxon>
        <taxon>eudicotyledons</taxon>
        <taxon>Gunneridae</taxon>
        <taxon>Pentapetalae</taxon>
        <taxon>rosids</taxon>
        <taxon>fabids</taxon>
        <taxon>Fabales</taxon>
        <taxon>Fabaceae</taxon>
        <taxon>Papilionoideae</taxon>
        <taxon>50 kb inversion clade</taxon>
        <taxon>genistoids sensu lato</taxon>
        <taxon>core genistoids</taxon>
        <taxon>Crotalarieae</taxon>
        <taxon>Crotalaria</taxon>
    </lineage>
</organism>
<dbReference type="PANTHER" id="PTHR45699:SF3">
    <property type="entry name" value="LARGE RIBOSOMAL SUBUNIT PROTEIN UL10"/>
    <property type="match status" value="1"/>
</dbReference>
<gene>
    <name evidence="5" type="ORF">RIF29_08207</name>
</gene>
<dbReference type="Pfam" id="PF00428">
    <property type="entry name" value="Ribosomal_60s"/>
    <property type="match status" value="1"/>
</dbReference>
<dbReference type="GO" id="GO:0000027">
    <property type="term" value="P:ribosomal large subunit assembly"/>
    <property type="evidence" value="ECO:0007669"/>
    <property type="project" value="TreeGrafter"/>
</dbReference>
<keyword evidence="3" id="KW-0687">Ribonucleoprotein</keyword>
<dbReference type="GO" id="GO:0003735">
    <property type="term" value="F:structural constituent of ribosome"/>
    <property type="evidence" value="ECO:0007669"/>
    <property type="project" value="TreeGrafter"/>
</dbReference>
<dbReference type="AlphaFoldDB" id="A0AAN9PB97"/>
<dbReference type="GO" id="GO:0002181">
    <property type="term" value="P:cytoplasmic translation"/>
    <property type="evidence" value="ECO:0007669"/>
    <property type="project" value="TreeGrafter"/>
</dbReference>
<evidence type="ECO:0000256" key="2">
    <source>
        <dbReference type="ARBA" id="ARBA00022980"/>
    </source>
</evidence>
<evidence type="ECO:0000256" key="3">
    <source>
        <dbReference type="ARBA" id="ARBA00023274"/>
    </source>
</evidence>
<evidence type="ECO:0000313" key="5">
    <source>
        <dbReference type="EMBL" id="KAK7292428.1"/>
    </source>
</evidence>
<sequence length="74" mass="7787">MFVNAYKNVMSVAVSIDYSFPQADEVKKYLQFAALVAAAAPVADSGAAPAVAAVEEKEEEDAEESNDDGCVQSI</sequence>
<feature type="region of interest" description="Disordered" evidence="4">
    <location>
        <begin position="51"/>
        <end position="74"/>
    </location>
</feature>
<dbReference type="GO" id="GO:0022625">
    <property type="term" value="C:cytosolic large ribosomal subunit"/>
    <property type="evidence" value="ECO:0007669"/>
    <property type="project" value="TreeGrafter"/>
</dbReference>
<keyword evidence="6" id="KW-1185">Reference proteome</keyword>
<accession>A0AAN9PB97</accession>
<evidence type="ECO:0000313" key="6">
    <source>
        <dbReference type="Proteomes" id="UP001372338"/>
    </source>
</evidence>
<reference evidence="5 6" key="1">
    <citation type="submission" date="2024-01" db="EMBL/GenBank/DDBJ databases">
        <title>The genomes of 5 underutilized Papilionoideae crops provide insights into root nodulation and disease resistanc.</title>
        <authorList>
            <person name="Yuan L."/>
        </authorList>
    </citation>
    <scope>NUCLEOTIDE SEQUENCE [LARGE SCALE GENOMIC DNA]</scope>
    <source>
        <strain evidence="5">ZHUSHIDOU_FW_LH</strain>
        <tissue evidence="5">Leaf</tissue>
    </source>
</reference>
<feature type="compositionally biased region" description="Acidic residues" evidence="4">
    <location>
        <begin position="56"/>
        <end position="67"/>
    </location>
</feature>
<proteinExistence type="inferred from homology"/>
<keyword evidence="2" id="KW-0689">Ribosomal protein</keyword>
<name>A0AAN9PB97_CROPI</name>
<evidence type="ECO:0000256" key="4">
    <source>
        <dbReference type="SAM" id="MobiDB-lite"/>
    </source>
</evidence>
<dbReference type="EMBL" id="JAYWIO010000001">
    <property type="protein sequence ID" value="KAK7292428.1"/>
    <property type="molecule type" value="Genomic_DNA"/>
</dbReference>
<dbReference type="PANTHER" id="PTHR45699">
    <property type="entry name" value="60S ACIDIC RIBOSOMAL PROTEIN P0"/>
    <property type="match status" value="1"/>
</dbReference>
<dbReference type="Proteomes" id="UP001372338">
    <property type="component" value="Unassembled WGS sequence"/>
</dbReference>
<comment type="similarity">
    <text evidence="1">Belongs to the universal ribosomal protein uL10 family.</text>
</comment>
<comment type="caution">
    <text evidence="5">The sequence shown here is derived from an EMBL/GenBank/DDBJ whole genome shotgun (WGS) entry which is preliminary data.</text>
</comment>
<protein>
    <submittedName>
        <fullName evidence="5">Uncharacterized protein</fullName>
    </submittedName>
</protein>